<proteinExistence type="predicted"/>
<dbReference type="PANTHER" id="PTHR33303">
    <property type="entry name" value="CYTOPLASMIC PROTEIN-RELATED"/>
    <property type="match status" value="1"/>
</dbReference>
<feature type="domain" description="CoA-binding" evidence="2">
    <location>
        <begin position="44"/>
        <end position="137"/>
    </location>
</feature>
<dbReference type="InterPro" id="IPR036291">
    <property type="entry name" value="NAD(P)-bd_dom_sf"/>
</dbReference>
<dbReference type="EMBL" id="CACVBS010000034">
    <property type="protein sequence ID" value="CAA7261833.1"/>
    <property type="molecule type" value="Genomic_DNA"/>
</dbReference>
<evidence type="ECO:0000256" key="1">
    <source>
        <dbReference type="SAM" id="MobiDB-lite"/>
    </source>
</evidence>
<dbReference type="AlphaFoldDB" id="A0A8S0WGV6"/>
<evidence type="ECO:0000313" key="4">
    <source>
        <dbReference type="Proteomes" id="UP000467700"/>
    </source>
</evidence>
<gene>
    <name evidence="3" type="ORF">AAE3_LOCUS3952</name>
</gene>
<dbReference type="Gene3D" id="3.40.50.720">
    <property type="entry name" value="NAD(P)-binding Rossmann-like Domain"/>
    <property type="match status" value="1"/>
</dbReference>
<dbReference type="SUPFAM" id="SSF51735">
    <property type="entry name" value="NAD(P)-binding Rossmann-fold domains"/>
    <property type="match status" value="1"/>
</dbReference>
<evidence type="ECO:0000259" key="2">
    <source>
        <dbReference type="SMART" id="SM00881"/>
    </source>
</evidence>
<accession>A0A8S0WGV6</accession>
<comment type="caution">
    <text evidence="3">The sequence shown here is derived from an EMBL/GenBank/DDBJ whole genome shotgun (WGS) entry which is preliminary data.</text>
</comment>
<sequence length="172" mass="18320">MAAPGTLGGIPYKHVAPTPASKSSAAPHHHHLPMAAISPVQKTFLGQPFFAVIGASKDTSKFGTKVLKWYQARSLNVTPVHPKEKELEGVATLTTIAELPSPKETSISVITPPKVTLGILQQAKELDVPALWLQPGAEDEAVVEYIKANLADRVIYGGPCILVQGDDIRSSL</sequence>
<dbReference type="Pfam" id="PF13380">
    <property type="entry name" value="CoA_binding_2"/>
    <property type="match status" value="1"/>
</dbReference>
<dbReference type="SMART" id="SM00881">
    <property type="entry name" value="CoA_binding"/>
    <property type="match status" value="1"/>
</dbReference>
<dbReference type="Proteomes" id="UP000467700">
    <property type="component" value="Unassembled WGS sequence"/>
</dbReference>
<evidence type="ECO:0000313" key="3">
    <source>
        <dbReference type="EMBL" id="CAA7261833.1"/>
    </source>
</evidence>
<feature type="compositionally biased region" description="Low complexity" evidence="1">
    <location>
        <begin position="16"/>
        <end position="26"/>
    </location>
</feature>
<dbReference type="InterPro" id="IPR003781">
    <property type="entry name" value="CoA-bd"/>
</dbReference>
<dbReference type="OrthoDB" id="5138418at2759"/>
<protein>
    <recommendedName>
        <fullName evidence="2">CoA-binding domain-containing protein</fullName>
    </recommendedName>
</protein>
<keyword evidence="4" id="KW-1185">Reference proteome</keyword>
<feature type="region of interest" description="Disordered" evidence="1">
    <location>
        <begin position="1"/>
        <end position="29"/>
    </location>
</feature>
<name>A0A8S0WGV6_CYCAE</name>
<dbReference type="PANTHER" id="PTHR33303:SF2">
    <property type="entry name" value="COA-BINDING DOMAIN-CONTAINING PROTEIN"/>
    <property type="match status" value="1"/>
</dbReference>
<reference evidence="3 4" key="1">
    <citation type="submission" date="2020-01" db="EMBL/GenBank/DDBJ databases">
        <authorList>
            <person name="Gupta K D."/>
        </authorList>
    </citation>
    <scope>NUCLEOTIDE SEQUENCE [LARGE SCALE GENOMIC DNA]</scope>
</reference>
<organism evidence="3 4">
    <name type="scientific">Cyclocybe aegerita</name>
    <name type="common">Black poplar mushroom</name>
    <name type="synonym">Agrocybe aegerita</name>
    <dbReference type="NCBI Taxonomy" id="1973307"/>
    <lineage>
        <taxon>Eukaryota</taxon>
        <taxon>Fungi</taxon>
        <taxon>Dikarya</taxon>
        <taxon>Basidiomycota</taxon>
        <taxon>Agaricomycotina</taxon>
        <taxon>Agaricomycetes</taxon>
        <taxon>Agaricomycetidae</taxon>
        <taxon>Agaricales</taxon>
        <taxon>Agaricineae</taxon>
        <taxon>Bolbitiaceae</taxon>
        <taxon>Cyclocybe</taxon>
    </lineage>
</organism>